<proteinExistence type="predicted"/>
<dbReference type="Proteomes" id="UP000886998">
    <property type="component" value="Unassembled WGS sequence"/>
</dbReference>
<gene>
    <name evidence="1" type="primary">AVEN_2369_1</name>
    <name evidence="1" type="ORF">TNIN_66991</name>
</gene>
<dbReference type="EMBL" id="BMAV01018135">
    <property type="protein sequence ID" value="GFY70253.1"/>
    <property type="molecule type" value="Genomic_DNA"/>
</dbReference>
<comment type="caution">
    <text evidence="1">The sequence shown here is derived from an EMBL/GenBank/DDBJ whole genome shotgun (WGS) entry which is preliminary data.</text>
</comment>
<reference evidence="1" key="1">
    <citation type="submission" date="2020-08" db="EMBL/GenBank/DDBJ databases">
        <title>Multicomponent nature underlies the extraordinary mechanical properties of spider dragline silk.</title>
        <authorList>
            <person name="Kono N."/>
            <person name="Nakamura H."/>
            <person name="Mori M."/>
            <person name="Yoshida Y."/>
            <person name="Ohtoshi R."/>
            <person name="Malay A.D."/>
            <person name="Moran D.A.P."/>
            <person name="Tomita M."/>
            <person name="Numata K."/>
            <person name="Arakawa K."/>
        </authorList>
    </citation>
    <scope>NUCLEOTIDE SEQUENCE</scope>
</reference>
<accession>A0A8X6YDE7</accession>
<evidence type="ECO:0000313" key="2">
    <source>
        <dbReference type="Proteomes" id="UP000886998"/>
    </source>
</evidence>
<name>A0A8X6YDE7_9ARAC</name>
<dbReference type="AlphaFoldDB" id="A0A8X6YDE7"/>
<keyword evidence="2" id="KW-1185">Reference proteome</keyword>
<protein>
    <submittedName>
        <fullName evidence="1">Integrase catalytic domain-containing protein</fullName>
    </submittedName>
</protein>
<sequence>MQFRINDRGQTVRKAYNIELKPLKAMLKDDCLAGPRENIMKTDALGRRTTTAWSHLRLHLCVFPRFSSTSFLETRFLGITDHVETKTKLNYKRDNKSFSKTISVDFESGRYEVAFALGSGTINFYRLAKSVAENRLESTKKKVIAMGKNLRNTKMFLELWLSEKSLKKLMITRKFVHYLPHRPVIKESSTNKIRPVLTHVARTKGSPSLLNDCLEKGPNFGEVIPTILNRFRKYRVGFILKTLKRLSYR</sequence>
<evidence type="ECO:0000313" key="1">
    <source>
        <dbReference type="EMBL" id="GFY70253.1"/>
    </source>
</evidence>
<organism evidence="1 2">
    <name type="scientific">Trichonephila inaurata madagascariensis</name>
    <dbReference type="NCBI Taxonomy" id="2747483"/>
    <lineage>
        <taxon>Eukaryota</taxon>
        <taxon>Metazoa</taxon>
        <taxon>Ecdysozoa</taxon>
        <taxon>Arthropoda</taxon>
        <taxon>Chelicerata</taxon>
        <taxon>Arachnida</taxon>
        <taxon>Araneae</taxon>
        <taxon>Araneomorphae</taxon>
        <taxon>Entelegynae</taxon>
        <taxon>Araneoidea</taxon>
        <taxon>Nephilidae</taxon>
        <taxon>Trichonephila</taxon>
        <taxon>Trichonephila inaurata</taxon>
    </lineage>
</organism>